<evidence type="ECO:0000256" key="8">
    <source>
        <dbReference type="ARBA" id="ARBA00044543"/>
    </source>
</evidence>
<dbReference type="VEuPathDB" id="FungiDB:PPTG_04535"/>
<evidence type="ECO:0000256" key="7">
    <source>
        <dbReference type="ARBA" id="ARBA00044534"/>
    </source>
</evidence>
<dbReference type="PANTHER" id="PTHR46803">
    <property type="entry name" value="E3 UBIQUITIN-PROTEIN LIGASE CHIP"/>
    <property type="match status" value="1"/>
</dbReference>
<evidence type="ECO:0000256" key="2">
    <source>
        <dbReference type="ARBA" id="ARBA00012483"/>
    </source>
</evidence>
<dbReference type="AlphaFoldDB" id="W2IE33"/>
<reference evidence="10" key="1">
    <citation type="submission" date="2013-11" db="EMBL/GenBank/DDBJ databases">
        <title>The Genome Sequence of Phytophthora parasitica CJ05E6.</title>
        <authorList>
            <consortium name="The Broad Institute Genomics Platform"/>
            <person name="Russ C."/>
            <person name="Tyler B."/>
            <person name="Panabieres F."/>
            <person name="Shan W."/>
            <person name="Tripathy S."/>
            <person name="Grunwald N."/>
            <person name="Machado M."/>
            <person name="Johnson C.S."/>
            <person name="Arredondo F."/>
            <person name="Hong C."/>
            <person name="Coffey M."/>
            <person name="Young S.K."/>
            <person name="Zeng Q."/>
            <person name="Gargeya S."/>
            <person name="Fitzgerald M."/>
            <person name="Abouelleil A."/>
            <person name="Alvarado L."/>
            <person name="Chapman S.B."/>
            <person name="Gainer-Dewar J."/>
            <person name="Goldberg J."/>
            <person name="Griggs A."/>
            <person name="Gujja S."/>
            <person name="Hansen M."/>
            <person name="Howarth C."/>
            <person name="Imamovic A."/>
            <person name="Ireland A."/>
            <person name="Larimer J."/>
            <person name="McCowan C."/>
            <person name="Murphy C."/>
            <person name="Pearson M."/>
            <person name="Poon T.W."/>
            <person name="Priest M."/>
            <person name="Roberts A."/>
            <person name="Saif S."/>
            <person name="Shea T."/>
            <person name="Sykes S."/>
            <person name="Wortman J."/>
            <person name="Nusbaum C."/>
            <person name="Birren B."/>
        </authorList>
    </citation>
    <scope>NUCLEOTIDE SEQUENCE [LARGE SCALE GENOMIC DNA]</scope>
    <source>
        <strain evidence="10">CJ05E6</strain>
    </source>
</reference>
<dbReference type="GO" id="GO:0045862">
    <property type="term" value="P:positive regulation of proteolysis"/>
    <property type="evidence" value="ECO:0007669"/>
    <property type="project" value="TreeGrafter"/>
</dbReference>
<dbReference type="GO" id="GO:0071218">
    <property type="term" value="P:cellular response to misfolded protein"/>
    <property type="evidence" value="ECO:0007669"/>
    <property type="project" value="TreeGrafter"/>
</dbReference>
<dbReference type="GO" id="GO:0051087">
    <property type="term" value="F:protein-folding chaperone binding"/>
    <property type="evidence" value="ECO:0007669"/>
    <property type="project" value="TreeGrafter"/>
</dbReference>
<sequence length="297" mass="34256">MATADRAEQLKLQGNQCFQKGKFLAAIDMYTEAIVMAPGRSTYYSNRALCHSKLDKWENCREDCEHALKFDALNAKASYMLGTSHMHLLAFDAAVEALQTALNSAEKTKKPKAFREDIIAELRRVKKRQWLHTQKQRVARHEKVKNQLQKLFGASHTAEVLATQATVTSDNTIRSGAEEADALMAYVEQMAACYERDMYPGEIPDYFMCPISMEIMHDPVTTPNGVSYVKFAMIFFYYTNFVFFRYERRCLEEHLRHNGAIDPLTRKRLTLDMLRPNTSLKAAIQDYLEKNSWAFEY</sequence>
<dbReference type="SMART" id="SM00028">
    <property type="entry name" value="TPR"/>
    <property type="match status" value="3"/>
</dbReference>
<dbReference type="InterPro" id="IPR019734">
    <property type="entry name" value="TPR_rpt"/>
</dbReference>
<comment type="catalytic activity">
    <reaction evidence="1">
        <text>S-ubiquitinyl-[E2 ubiquitin-conjugating enzyme]-L-cysteine + [acceptor protein]-L-lysine = [E2 ubiquitin-conjugating enzyme]-L-cysteine + N(6)-ubiquitinyl-[acceptor protein]-L-lysine.</text>
        <dbReference type="EC" id="2.3.2.27"/>
    </reaction>
</comment>
<dbReference type="GO" id="GO:0061630">
    <property type="term" value="F:ubiquitin protein ligase activity"/>
    <property type="evidence" value="ECO:0007669"/>
    <property type="project" value="UniProtKB-EC"/>
</dbReference>
<evidence type="ECO:0000259" key="9">
    <source>
        <dbReference type="PROSITE" id="PS51698"/>
    </source>
</evidence>
<dbReference type="PROSITE" id="PS51698">
    <property type="entry name" value="U_BOX"/>
    <property type="match status" value="1"/>
</dbReference>
<dbReference type="CDD" id="cd16654">
    <property type="entry name" value="RING-Ubox_CHIP"/>
    <property type="match status" value="1"/>
</dbReference>
<dbReference type="GO" id="GO:0043161">
    <property type="term" value="P:proteasome-mediated ubiquitin-dependent protein catabolic process"/>
    <property type="evidence" value="ECO:0007669"/>
    <property type="project" value="TreeGrafter"/>
</dbReference>
<dbReference type="EC" id="2.3.2.27" evidence="2"/>
<dbReference type="Gene3D" id="3.30.40.10">
    <property type="entry name" value="Zinc/RING finger domain, C3HC4 (zinc finger)"/>
    <property type="match status" value="1"/>
</dbReference>
<dbReference type="Proteomes" id="UP000053864">
    <property type="component" value="Unassembled WGS sequence"/>
</dbReference>
<evidence type="ECO:0000256" key="6">
    <source>
        <dbReference type="ARBA" id="ARBA00022803"/>
    </source>
</evidence>
<dbReference type="Gene3D" id="1.25.40.10">
    <property type="entry name" value="Tetratricopeptide repeat domain"/>
    <property type="match status" value="1"/>
</dbReference>
<evidence type="ECO:0000256" key="3">
    <source>
        <dbReference type="ARBA" id="ARBA00022679"/>
    </source>
</evidence>
<dbReference type="GO" id="GO:0005737">
    <property type="term" value="C:cytoplasm"/>
    <property type="evidence" value="ECO:0007669"/>
    <property type="project" value="TreeGrafter"/>
</dbReference>
<dbReference type="InterPro" id="IPR011990">
    <property type="entry name" value="TPR-like_helical_dom_sf"/>
</dbReference>
<gene>
    <name evidence="10" type="ORF">L916_14919</name>
</gene>
<name>W2IE33_PHYNI</name>
<organism evidence="10">
    <name type="scientific">Phytophthora nicotianae</name>
    <name type="common">Potato buckeye rot agent</name>
    <name type="synonym">Phytophthora parasitica</name>
    <dbReference type="NCBI Taxonomy" id="4792"/>
    <lineage>
        <taxon>Eukaryota</taxon>
        <taxon>Sar</taxon>
        <taxon>Stramenopiles</taxon>
        <taxon>Oomycota</taxon>
        <taxon>Peronosporomycetes</taxon>
        <taxon>Peronosporales</taxon>
        <taxon>Peronosporaceae</taxon>
        <taxon>Phytophthora</taxon>
    </lineage>
</organism>
<accession>W2IE33</accession>
<dbReference type="InterPro" id="IPR013083">
    <property type="entry name" value="Znf_RING/FYVE/PHD"/>
</dbReference>
<dbReference type="SUPFAM" id="SSF57850">
    <property type="entry name" value="RING/U-box"/>
    <property type="match status" value="1"/>
</dbReference>
<protein>
    <recommendedName>
        <fullName evidence="7">E3 ubiquitin-protein ligase CHIP</fullName>
        <ecNumber evidence="2">2.3.2.27</ecNumber>
    </recommendedName>
    <alternativeName>
        <fullName evidence="8">RING-type E3 ubiquitin transferase CHIP</fullName>
    </alternativeName>
</protein>
<evidence type="ECO:0000256" key="1">
    <source>
        <dbReference type="ARBA" id="ARBA00000900"/>
    </source>
</evidence>
<dbReference type="GO" id="GO:0000209">
    <property type="term" value="P:protein polyubiquitination"/>
    <property type="evidence" value="ECO:0007669"/>
    <property type="project" value="TreeGrafter"/>
</dbReference>
<keyword evidence="3" id="KW-0808">Transferase</keyword>
<feature type="domain" description="U-box" evidence="9">
    <location>
        <begin position="202"/>
        <end position="294"/>
    </location>
</feature>
<evidence type="ECO:0000256" key="5">
    <source>
        <dbReference type="ARBA" id="ARBA00022786"/>
    </source>
</evidence>
<evidence type="ECO:0000313" key="10">
    <source>
        <dbReference type="EMBL" id="ETL32524.1"/>
    </source>
</evidence>
<dbReference type="InterPro" id="IPR003613">
    <property type="entry name" value="Ubox_domain"/>
</dbReference>
<proteinExistence type="predicted"/>
<dbReference type="PANTHER" id="PTHR46803:SF2">
    <property type="entry name" value="E3 UBIQUITIN-PROTEIN LIGASE CHIP"/>
    <property type="match status" value="1"/>
</dbReference>
<dbReference type="EMBL" id="KI674838">
    <property type="protein sequence ID" value="ETL32524.1"/>
    <property type="molecule type" value="Genomic_DNA"/>
</dbReference>
<dbReference type="SMART" id="SM00504">
    <property type="entry name" value="Ubox"/>
    <property type="match status" value="1"/>
</dbReference>
<dbReference type="InterPro" id="IPR045202">
    <property type="entry name" value="CHIP_RING-Ubox"/>
</dbReference>
<dbReference type="SUPFAM" id="SSF48452">
    <property type="entry name" value="TPR-like"/>
    <property type="match status" value="1"/>
</dbReference>
<dbReference type="GO" id="GO:0006515">
    <property type="term" value="P:protein quality control for misfolded or incompletely synthesized proteins"/>
    <property type="evidence" value="ECO:0007669"/>
    <property type="project" value="TreeGrafter"/>
</dbReference>
<evidence type="ECO:0000256" key="4">
    <source>
        <dbReference type="ARBA" id="ARBA00022737"/>
    </source>
</evidence>
<keyword evidence="4" id="KW-0677">Repeat</keyword>
<dbReference type="Pfam" id="PF04564">
    <property type="entry name" value="U-box"/>
    <property type="match status" value="2"/>
</dbReference>
<keyword evidence="5" id="KW-0833">Ubl conjugation pathway</keyword>
<keyword evidence="6" id="KW-0802">TPR repeat</keyword>